<dbReference type="PANTHER" id="PTHR23299">
    <property type="entry name" value="METALLOTHIONEIN"/>
    <property type="match status" value="1"/>
</dbReference>
<evidence type="ECO:0000313" key="6">
    <source>
        <dbReference type="Proteomes" id="UP001266305"/>
    </source>
</evidence>
<dbReference type="InterPro" id="IPR018064">
    <property type="entry name" value="Metalthion_vert_metal_BS"/>
</dbReference>
<dbReference type="PANTHER" id="PTHR23299:SF48">
    <property type="entry name" value="METALLOTHIONEIN-1E-RELATED"/>
    <property type="match status" value="1"/>
</dbReference>
<comment type="function">
    <text evidence="4">Metallothioneins have a high content of cysteine residues that bind various heavy metals.</text>
</comment>
<dbReference type="InterPro" id="IPR023587">
    <property type="entry name" value="Metalthion_dom_sf_vert"/>
</dbReference>
<evidence type="ECO:0000256" key="4">
    <source>
        <dbReference type="RuleBase" id="RU000621"/>
    </source>
</evidence>
<dbReference type="InterPro" id="IPR017854">
    <property type="entry name" value="Metalthion_dom_sf"/>
</dbReference>
<dbReference type="InterPro" id="IPR000006">
    <property type="entry name" value="Metalthion_vert"/>
</dbReference>
<dbReference type="EMBL" id="JASSZA010000023">
    <property type="protein sequence ID" value="KAK2082884.1"/>
    <property type="molecule type" value="Genomic_DNA"/>
</dbReference>
<dbReference type="Gene3D" id="4.10.10.10">
    <property type="entry name" value="Metallothionein Isoform II"/>
    <property type="match status" value="1"/>
</dbReference>
<keyword evidence="6" id="KW-1185">Reference proteome</keyword>
<evidence type="ECO:0000256" key="3">
    <source>
        <dbReference type="ARBA" id="ARBA00022851"/>
    </source>
</evidence>
<dbReference type="Pfam" id="PF00131">
    <property type="entry name" value="Metallothio"/>
    <property type="match status" value="1"/>
</dbReference>
<dbReference type="PRINTS" id="PR00860">
    <property type="entry name" value="MTVERTEBRATE"/>
</dbReference>
<keyword evidence="3 4" id="KW-0480">Metal-thiolate cluster</keyword>
<evidence type="ECO:0000256" key="2">
    <source>
        <dbReference type="ARBA" id="ARBA00022723"/>
    </source>
</evidence>
<reference evidence="5 6" key="1">
    <citation type="submission" date="2023-05" db="EMBL/GenBank/DDBJ databases">
        <title>B98-5 Cell Line De Novo Hybrid Assembly: An Optical Mapping Approach.</title>
        <authorList>
            <person name="Kananen K."/>
            <person name="Auerbach J.A."/>
            <person name="Kautto E."/>
            <person name="Blachly J.S."/>
        </authorList>
    </citation>
    <scope>NUCLEOTIDE SEQUENCE [LARGE SCALE GENOMIC DNA]</scope>
    <source>
        <strain evidence="5">B95-8</strain>
        <tissue evidence="5">Cell line</tissue>
    </source>
</reference>
<organism evidence="5 6">
    <name type="scientific">Saguinus oedipus</name>
    <name type="common">Cotton-top tamarin</name>
    <name type="synonym">Oedipomidas oedipus</name>
    <dbReference type="NCBI Taxonomy" id="9490"/>
    <lineage>
        <taxon>Eukaryota</taxon>
        <taxon>Metazoa</taxon>
        <taxon>Chordata</taxon>
        <taxon>Craniata</taxon>
        <taxon>Vertebrata</taxon>
        <taxon>Euteleostomi</taxon>
        <taxon>Mammalia</taxon>
        <taxon>Eutheria</taxon>
        <taxon>Euarchontoglires</taxon>
        <taxon>Primates</taxon>
        <taxon>Haplorrhini</taxon>
        <taxon>Platyrrhini</taxon>
        <taxon>Cebidae</taxon>
        <taxon>Callitrichinae</taxon>
        <taxon>Saguinus</taxon>
    </lineage>
</organism>
<evidence type="ECO:0000313" key="5">
    <source>
        <dbReference type="EMBL" id="KAK2082884.1"/>
    </source>
</evidence>
<keyword evidence="2 4" id="KW-0479">Metal-binding</keyword>
<dbReference type="SUPFAM" id="SSF57868">
    <property type="entry name" value="Metallothionein"/>
    <property type="match status" value="1"/>
</dbReference>
<dbReference type="Proteomes" id="UP001266305">
    <property type="component" value="Unassembled WGS sequence"/>
</dbReference>
<dbReference type="PROSITE" id="PS00203">
    <property type="entry name" value="METALLOTHIONEIN_VRT"/>
    <property type="match status" value="1"/>
</dbReference>
<gene>
    <name evidence="5" type="primary">MT1G</name>
    <name evidence="5" type="ORF">P7K49_038120</name>
</gene>
<protein>
    <recommendedName>
        <fullName evidence="4">Metallothionein</fullName>
    </recommendedName>
</protein>
<sequence>MLCSFPTFTFKYTPPDHIFHEPHNFPTSHMGSPASSWLEMDPNCSCATGGSCMCAGSCKCKECKCPSCKKSCCSCCPMGCARCAQGCVCKGALEKWSCCA</sequence>
<evidence type="ECO:0000256" key="1">
    <source>
        <dbReference type="ARBA" id="ARBA00007283"/>
    </source>
</evidence>
<name>A0ABQ9TDS8_SAGOE</name>
<comment type="similarity">
    <text evidence="1 4">Belongs to the metallothionein superfamily. Type 1 family.</text>
</comment>
<proteinExistence type="inferred from homology"/>
<accession>A0ABQ9TDS8</accession>
<comment type="caution">
    <text evidence="5">The sequence shown here is derived from an EMBL/GenBank/DDBJ whole genome shotgun (WGS) entry which is preliminary data.</text>
</comment>